<proteinExistence type="inferred from homology"/>
<dbReference type="Proteomes" id="UP000266482">
    <property type="component" value="Unassembled WGS sequence"/>
</dbReference>
<dbReference type="RefSeq" id="WP_119600691.1">
    <property type="nucleotide sequence ID" value="NZ_QXQA01000010.1"/>
</dbReference>
<dbReference type="Gene3D" id="2.40.128.110">
    <property type="entry name" value="Lipid/polyisoprenoid-binding, YceI-like"/>
    <property type="match status" value="1"/>
</dbReference>
<protein>
    <submittedName>
        <fullName evidence="3">YceI family protein</fullName>
    </submittedName>
</protein>
<dbReference type="PANTHER" id="PTHR34406">
    <property type="entry name" value="PROTEIN YCEI"/>
    <property type="match status" value="1"/>
</dbReference>
<feature type="domain" description="Lipid/polyisoprenoid-binding YceI-like" evidence="2">
    <location>
        <begin position="71"/>
        <end position="235"/>
    </location>
</feature>
<comment type="similarity">
    <text evidence="1">Belongs to the UPF0312 family.</text>
</comment>
<organism evidence="3 4">
    <name type="scientific">Paenibacillus nanensis</name>
    <dbReference type="NCBI Taxonomy" id="393251"/>
    <lineage>
        <taxon>Bacteria</taxon>
        <taxon>Bacillati</taxon>
        <taxon>Bacillota</taxon>
        <taxon>Bacilli</taxon>
        <taxon>Bacillales</taxon>
        <taxon>Paenibacillaceae</taxon>
        <taxon>Paenibacillus</taxon>
    </lineage>
</organism>
<evidence type="ECO:0000256" key="1">
    <source>
        <dbReference type="ARBA" id="ARBA00008812"/>
    </source>
</evidence>
<evidence type="ECO:0000259" key="2">
    <source>
        <dbReference type="SMART" id="SM00867"/>
    </source>
</evidence>
<dbReference type="EMBL" id="QXQA01000010">
    <property type="protein sequence ID" value="RIX51398.1"/>
    <property type="molecule type" value="Genomic_DNA"/>
</dbReference>
<dbReference type="PANTHER" id="PTHR34406:SF1">
    <property type="entry name" value="PROTEIN YCEI"/>
    <property type="match status" value="1"/>
</dbReference>
<dbReference type="SMART" id="SM00867">
    <property type="entry name" value="YceI"/>
    <property type="match status" value="1"/>
</dbReference>
<gene>
    <name evidence="3" type="ORF">D3P08_15875</name>
</gene>
<evidence type="ECO:0000313" key="3">
    <source>
        <dbReference type="EMBL" id="RIX51398.1"/>
    </source>
</evidence>
<comment type="caution">
    <text evidence="3">The sequence shown here is derived from an EMBL/GenBank/DDBJ whole genome shotgun (WGS) entry which is preliminary data.</text>
</comment>
<keyword evidence="4" id="KW-1185">Reference proteome</keyword>
<dbReference type="AlphaFoldDB" id="A0A3A1US91"/>
<dbReference type="InterPro" id="IPR036761">
    <property type="entry name" value="TTHA0802/YceI-like_sf"/>
</dbReference>
<evidence type="ECO:0000313" key="4">
    <source>
        <dbReference type="Proteomes" id="UP000266482"/>
    </source>
</evidence>
<accession>A0A3A1US91</accession>
<name>A0A3A1US91_9BACL</name>
<dbReference type="SUPFAM" id="SSF101874">
    <property type="entry name" value="YceI-like"/>
    <property type="match status" value="1"/>
</dbReference>
<dbReference type="Pfam" id="PF04264">
    <property type="entry name" value="YceI"/>
    <property type="match status" value="1"/>
</dbReference>
<sequence>MKRKHIVLLSVALVVVIGAGGYAAMDRYMGNQVEVESVMEVLEEPAPSGQTNADETGGSTAALSAEQLNGNWAIAEGSKVYWSVTTSRETVNFVNEAVTGSWTVDVNDAAGMTGEGVVDMTALDSGNSQRDGHVKEREDLLAVGEFPEATFQAASISPLPAEWTEGTAVPVEIAGTLTVKGIGKDVTFASNAMYKDGQLLLSGTTKVTFADFGMTSPHTVVLETENELSVQLELILNKA</sequence>
<dbReference type="InterPro" id="IPR007372">
    <property type="entry name" value="Lipid/polyisoprenoid-bd_YceI"/>
</dbReference>
<reference evidence="3 4" key="1">
    <citation type="submission" date="2018-09" db="EMBL/GenBank/DDBJ databases">
        <title>Paenibacillus aracenensis nov. sp. isolated from a cave in southern Spain.</title>
        <authorList>
            <person name="Jurado V."/>
            <person name="Gutierrez-Patricio S."/>
            <person name="Gonzalez-Pimentel J.L."/>
            <person name="Miller A.Z."/>
            <person name="Laiz L."/>
            <person name="Saiz-Jimenez C."/>
        </authorList>
    </citation>
    <scope>NUCLEOTIDE SEQUENCE [LARGE SCALE GENOMIC DNA]</scope>
    <source>
        <strain evidence="3 4">DSM 22867</strain>
    </source>
</reference>
<dbReference type="OrthoDB" id="9811006at2"/>